<dbReference type="Proteomes" id="UP001057452">
    <property type="component" value="Chromosome 22"/>
</dbReference>
<protein>
    <submittedName>
        <fullName evidence="1">Uncharacterized protein</fullName>
    </submittedName>
</protein>
<comment type="caution">
    <text evidence="1">The sequence shown here is derived from an EMBL/GenBank/DDBJ whole genome shotgun (WGS) entry which is preliminary data.</text>
</comment>
<dbReference type="EMBL" id="CM043806">
    <property type="protein sequence ID" value="KAI4813197.1"/>
    <property type="molecule type" value="Genomic_DNA"/>
</dbReference>
<evidence type="ECO:0000313" key="2">
    <source>
        <dbReference type="Proteomes" id="UP001057452"/>
    </source>
</evidence>
<keyword evidence="2" id="KW-1185">Reference proteome</keyword>
<accession>A0ACB9WJ41</accession>
<organism evidence="1 2">
    <name type="scientific">Chaenocephalus aceratus</name>
    <name type="common">Blackfin icefish</name>
    <name type="synonym">Chaenichthys aceratus</name>
    <dbReference type="NCBI Taxonomy" id="36190"/>
    <lineage>
        <taxon>Eukaryota</taxon>
        <taxon>Metazoa</taxon>
        <taxon>Chordata</taxon>
        <taxon>Craniata</taxon>
        <taxon>Vertebrata</taxon>
        <taxon>Euteleostomi</taxon>
        <taxon>Actinopterygii</taxon>
        <taxon>Neopterygii</taxon>
        <taxon>Teleostei</taxon>
        <taxon>Neoteleostei</taxon>
        <taxon>Acanthomorphata</taxon>
        <taxon>Eupercaria</taxon>
        <taxon>Perciformes</taxon>
        <taxon>Notothenioidei</taxon>
        <taxon>Channichthyidae</taxon>
        <taxon>Chaenocephalus</taxon>
    </lineage>
</organism>
<reference evidence="1" key="1">
    <citation type="submission" date="2022-05" db="EMBL/GenBank/DDBJ databases">
        <title>Chromosome-level genome of Chaenocephalus aceratus.</title>
        <authorList>
            <person name="Park H."/>
        </authorList>
    </citation>
    <scope>NUCLEOTIDE SEQUENCE</scope>
    <source>
        <strain evidence="1">KU_202001</strain>
    </source>
</reference>
<name>A0ACB9WJ41_CHAAC</name>
<proteinExistence type="predicted"/>
<evidence type="ECO:0000313" key="1">
    <source>
        <dbReference type="EMBL" id="KAI4813197.1"/>
    </source>
</evidence>
<gene>
    <name evidence="1" type="ORF">KUCAC02_024540</name>
</gene>
<sequence>MKEKTKAGRQAGFWEIPEKRAKVSWNVEERPSCPLQGQKDVWSSIQAQWPKKDSQRDCSSDSDTEAANSPPTRTAMPGGAERRAGGRSRGRSLAGADGERQTAGVFLAAAVTTVLNTPPTTPESPSGGGGQRRGDSGPATTFLPAPVPYPPPCLQSRFLTPTPKTRAGGSGRRAHLCESKKRLKEPQPVVVSKKHKPNRKSLGVPPKKNRKTANSSDSEDQSSC</sequence>